<sequence>MNARRRSLKEILGLPWRFWHRGTPHRLNGRAERRTISKRISHFFHTEPTRRPVYFPKVTPHAPNTKQTPAREELTFMGRVYQSLWAFGAKFKQKDVKYALKVGMATAILAAPAFFDATRPVFVEYRGEWALISFFVVISPTVGATNFMAVHRVLGTLSGAATAVMIWTAFPENPYVLSAFGFFFSMPCFYFIVAKPQYATSARFVLLTYNLTCLYSYNLRQADVSVVDIAFHRATAVIVGVIWAAIVSRYWWPTEARRELGKALGEFCLNIGWLYTRLVAFNSFENRAVITHTENGTEHPTENTPLLSPPDRHLTESIMQFMAMELHLQIKLIEIQGLLNQTQHEPRLKGPFPVKLYRSMLTSLQTILDKLHSMRCVTSREEWHTTVRNDFILPTNKERREMVGNVILYFSTLAAAFRLKSPLPPYLPPAEIARQRLVDAIRQLDVVKNRDVKGSRQLLFFAYAMTMQGVIRELDFLGQTLQDTFGVIGESTEAFEALFRETAHEVV</sequence>
<dbReference type="Proteomes" id="UP001148662">
    <property type="component" value="Unassembled WGS sequence"/>
</dbReference>
<keyword evidence="2" id="KW-1185">Reference proteome</keyword>
<evidence type="ECO:0000313" key="2">
    <source>
        <dbReference type="Proteomes" id="UP001148662"/>
    </source>
</evidence>
<organism evidence="1 2">
    <name type="scientific">Phlebia brevispora</name>
    <dbReference type="NCBI Taxonomy" id="194682"/>
    <lineage>
        <taxon>Eukaryota</taxon>
        <taxon>Fungi</taxon>
        <taxon>Dikarya</taxon>
        <taxon>Basidiomycota</taxon>
        <taxon>Agaricomycotina</taxon>
        <taxon>Agaricomycetes</taxon>
        <taxon>Polyporales</taxon>
        <taxon>Meruliaceae</taxon>
        <taxon>Phlebia</taxon>
    </lineage>
</organism>
<protein>
    <submittedName>
        <fullName evidence="1">Uncharacterized protein</fullName>
    </submittedName>
</protein>
<gene>
    <name evidence="1" type="ORF">NM688_g9365</name>
</gene>
<proteinExistence type="predicted"/>
<comment type="caution">
    <text evidence="1">The sequence shown here is derived from an EMBL/GenBank/DDBJ whole genome shotgun (WGS) entry which is preliminary data.</text>
</comment>
<reference evidence="1" key="1">
    <citation type="submission" date="2022-07" db="EMBL/GenBank/DDBJ databases">
        <title>Genome Sequence of Phlebia brevispora.</title>
        <authorList>
            <person name="Buettner E."/>
        </authorList>
    </citation>
    <scope>NUCLEOTIDE SEQUENCE</scope>
    <source>
        <strain evidence="1">MPL23</strain>
    </source>
</reference>
<accession>A0ACC1RIE5</accession>
<name>A0ACC1RIE5_9APHY</name>
<dbReference type="EMBL" id="JANHOG010002891">
    <property type="protein sequence ID" value="KAJ3519000.1"/>
    <property type="molecule type" value="Genomic_DNA"/>
</dbReference>
<evidence type="ECO:0000313" key="1">
    <source>
        <dbReference type="EMBL" id="KAJ3519000.1"/>
    </source>
</evidence>